<proteinExistence type="inferred from homology"/>
<dbReference type="GO" id="GO:0000302">
    <property type="term" value="P:response to reactive oxygen species"/>
    <property type="evidence" value="ECO:0007669"/>
    <property type="project" value="TreeGrafter"/>
</dbReference>
<dbReference type="GO" id="GO:0034599">
    <property type="term" value="P:cellular response to oxidative stress"/>
    <property type="evidence" value="ECO:0007669"/>
    <property type="project" value="InterPro"/>
</dbReference>
<organism evidence="10 11">
    <name type="scientific">Roridomyces roridus</name>
    <dbReference type="NCBI Taxonomy" id="1738132"/>
    <lineage>
        <taxon>Eukaryota</taxon>
        <taxon>Fungi</taxon>
        <taxon>Dikarya</taxon>
        <taxon>Basidiomycota</taxon>
        <taxon>Agaricomycotina</taxon>
        <taxon>Agaricomycetes</taxon>
        <taxon>Agaricomycetidae</taxon>
        <taxon>Agaricales</taxon>
        <taxon>Marasmiineae</taxon>
        <taxon>Mycenaceae</taxon>
        <taxon>Roridomyces</taxon>
    </lineage>
</organism>
<dbReference type="Proteomes" id="UP001221142">
    <property type="component" value="Unassembled WGS sequence"/>
</dbReference>
<evidence type="ECO:0000256" key="7">
    <source>
        <dbReference type="ARBA" id="ARBA00023004"/>
    </source>
</evidence>
<evidence type="ECO:0000256" key="3">
    <source>
        <dbReference type="ARBA" id="ARBA00022559"/>
    </source>
</evidence>
<keyword evidence="7" id="KW-0408">Iron</keyword>
<dbReference type="AlphaFoldDB" id="A0AAD7C150"/>
<gene>
    <name evidence="10" type="ORF">FB45DRAFT_788610</name>
</gene>
<comment type="function">
    <text evidence="1">Destroys radicals which are normally produced within the cells and which are toxic to biological systems.</text>
</comment>
<dbReference type="Gene3D" id="1.10.520.10">
    <property type="match status" value="1"/>
</dbReference>
<accession>A0AAD7C150</accession>
<dbReference type="PROSITE" id="PS50873">
    <property type="entry name" value="PEROXIDASE_4"/>
    <property type="match status" value="1"/>
</dbReference>
<dbReference type="InterPro" id="IPR002016">
    <property type="entry name" value="Haem_peroxidase"/>
</dbReference>
<evidence type="ECO:0000256" key="1">
    <source>
        <dbReference type="ARBA" id="ARBA00003917"/>
    </source>
</evidence>
<evidence type="ECO:0000256" key="6">
    <source>
        <dbReference type="ARBA" id="ARBA00023002"/>
    </source>
</evidence>
<evidence type="ECO:0000256" key="8">
    <source>
        <dbReference type="RuleBase" id="RU363051"/>
    </source>
</evidence>
<keyword evidence="5" id="KW-0479">Metal-binding</keyword>
<keyword evidence="6 8" id="KW-0560">Oxidoreductase</keyword>
<evidence type="ECO:0000256" key="2">
    <source>
        <dbReference type="ARBA" id="ARBA00005997"/>
    </source>
</evidence>
<evidence type="ECO:0000313" key="11">
    <source>
        <dbReference type="Proteomes" id="UP001221142"/>
    </source>
</evidence>
<protein>
    <recommendedName>
        <fullName evidence="8">Peroxidase</fullName>
        <ecNumber evidence="8">1.11.1.-</ecNumber>
    </recommendedName>
</protein>
<comment type="similarity">
    <text evidence="2">Belongs to the peroxidase family. Cytochrome c peroxidase subfamily.</text>
</comment>
<sequence>MLILFPLLLAGSLRAEAYLWPSPKLDALESARFDQDGFNSGLLPAFVIPCTNSLAGGPEDQSGRSNAADWIRTAYHDMATHNATDGTGGLDASIRFAAEQARPENVGDGFSNTFIPILGFFATNRYVGLADALAIAAVLAIENCGGPEIAFRGGRVDASVPDAPGVPEPQQDLDSHIASFARQGFTSTEMIALVACGHTFGGVQHSAFPNIVNDFNTTDDSEGVLHFDTTPITFDNNVATEYISGTTQNPLVVGCNDTTNSDKRIFGSDGNATMRSFAASPALFSSTCANLFARMIDTVPAGVQLTDVIAALPVKPANVELVLAGDRIQLFGQVRLWNQTESSAGTVLMRWDDRLGNTTSTSLGFAGAGAAMGGKLTSAWYGFNATDSTGFISLDAAAGIERLSFVVNGRVEDQSGVGFSVQDVYMFSATSCLLSSSSTSSSESFTGRLDVAVRAGANLTRLYIETLSQDDVNRVIVTETDIPSPVQPQVVEGSGYEMWSLNITGGEQMVFNIGAEIGGQRFSTTQLRGVAQFPACT</sequence>
<keyword evidence="3 8" id="KW-0575">Peroxidase</keyword>
<dbReference type="Pfam" id="PF00141">
    <property type="entry name" value="peroxidase"/>
    <property type="match status" value="1"/>
</dbReference>
<dbReference type="PANTHER" id="PTHR31356">
    <property type="entry name" value="THYLAKOID LUMENAL 29 KDA PROTEIN, CHLOROPLASTIC-RELATED"/>
    <property type="match status" value="1"/>
</dbReference>
<dbReference type="SUPFAM" id="SSF48113">
    <property type="entry name" value="Heme-dependent peroxidases"/>
    <property type="match status" value="1"/>
</dbReference>
<dbReference type="Gene3D" id="1.10.420.10">
    <property type="entry name" value="Peroxidase, domain 2"/>
    <property type="match status" value="1"/>
</dbReference>
<dbReference type="InterPro" id="IPR044831">
    <property type="entry name" value="Ccp1-like"/>
</dbReference>
<evidence type="ECO:0000256" key="4">
    <source>
        <dbReference type="ARBA" id="ARBA00022617"/>
    </source>
</evidence>
<evidence type="ECO:0000259" key="9">
    <source>
        <dbReference type="PROSITE" id="PS50873"/>
    </source>
</evidence>
<comment type="caution">
    <text evidence="10">The sequence shown here is derived from an EMBL/GenBank/DDBJ whole genome shotgun (WGS) entry which is preliminary data.</text>
</comment>
<dbReference type="EMBL" id="JARKIF010000006">
    <property type="protein sequence ID" value="KAJ7636412.1"/>
    <property type="molecule type" value="Genomic_DNA"/>
</dbReference>
<keyword evidence="8" id="KW-0732">Signal</keyword>
<dbReference type="GO" id="GO:0042744">
    <property type="term" value="P:hydrogen peroxide catabolic process"/>
    <property type="evidence" value="ECO:0007669"/>
    <property type="project" value="TreeGrafter"/>
</dbReference>
<keyword evidence="4" id="KW-0349">Heme</keyword>
<evidence type="ECO:0000256" key="5">
    <source>
        <dbReference type="ARBA" id="ARBA00022723"/>
    </source>
</evidence>
<feature type="chain" id="PRO_5041773785" description="Peroxidase" evidence="8">
    <location>
        <begin position="18"/>
        <end position="537"/>
    </location>
</feature>
<dbReference type="GO" id="GO:0004601">
    <property type="term" value="F:peroxidase activity"/>
    <property type="evidence" value="ECO:0007669"/>
    <property type="project" value="UniProtKB-KW"/>
</dbReference>
<feature type="signal peptide" evidence="8">
    <location>
        <begin position="1"/>
        <end position="17"/>
    </location>
</feature>
<dbReference type="InterPro" id="IPR010255">
    <property type="entry name" value="Haem_peroxidase_sf"/>
</dbReference>
<dbReference type="PRINTS" id="PR00459">
    <property type="entry name" value="ASPEROXIDASE"/>
</dbReference>
<dbReference type="PANTHER" id="PTHR31356:SF53">
    <property type="entry name" value="HEME PEROXIDASE"/>
    <property type="match status" value="1"/>
</dbReference>
<dbReference type="GO" id="GO:0020037">
    <property type="term" value="F:heme binding"/>
    <property type="evidence" value="ECO:0007669"/>
    <property type="project" value="UniProtKB-UniRule"/>
</dbReference>
<feature type="domain" description="Plant heme peroxidase family profile" evidence="9">
    <location>
        <begin position="127"/>
        <end position="335"/>
    </location>
</feature>
<name>A0AAD7C150_9AGAR</name>
<dbReference type="GO" id="GO:0046872">
    <property type="term" value="F:metal ion binding"/>
    <property type="evidence" value="ECO:0007669"/>
    <property type="project" value="UniProtKB-UniRule"/>
</dbReference>
<dbReference type="PRINTS" id="PR00458">
    <property type="entry name" value="PEROXIDASE"/>
</dbReference>
<evidence type="ECO:0000313" key="10">
    <source>
        <dbReference type="EMBL" id="KAJ7636412.1"/>
    </source>
</evidence>
<keyword evidence="11" id="KW-1185">Reference proteome</keyword>
<dbReference type="InterPro" id="IPR002207">
    <property type="entry name" value="Peroxidase_I"/>
</dbReference>
<dbReference type="EC" id="1.11.1.-" evidence="8"/>
<reference evidence="10" key="1">
    <citation type="submission" date="2023-03" db="EMBL/GenBank/DDBJ databases">
        <title>Massive genome expansion in bonnet fungi (Mycena s.s.) driven by repeated elements and novel gene families across ecological guilds.</title>
        <authorList>
            <consortium name="Lawrence Berkeley National Laboratory"/>
            <person name="Harder C.B."/>
            <person name="Miyauchi S."/>
            <person name="Viragh M."/>
            <person name="Kuo A."/>
            <person name="Thoen E."/>
            <person name="Andreopoulos B."/>
            <person name="Lu D."/>
            <person name="Skrede I."/>
            <person name="Drula E."/>
            <person name="Henrissat B."/>
            <person name="Morin E."/>
            <person name="Kohler A."/>
            <person name="Barry K."/>
            <person name="LaButti K."/>
            <person name="Morin E."/>
            <person name="Salamov A."/>
            <person name="Lipzen A."/>
            <person name="Mereny Z."/>
            <person name="Hegedus B."/>
            <person name="Baldrian P."/>
            <person name="Stursova M."/>
            <person name="Weitz H."/>
            <person name="Taylor A."/>
            <person name="Grigoriev I.V."/>
            <person name="Nagy L.G."/>
            <person name="Martin F."/>
            <person name="Kauserud H."/>
        </authorList>
    </citation>
    <scope>NUCLEOTIDE SEQUENCE</scope>
    <source>
        <strain evidence="10">9284</strain>
    </source>
</reference>